<feature type="chain" id="PRO_5035470351" evidence="1">
    <location>
        <begin position="25"/>
        <end position="132"/>
    </location>
</feature>
<comment type="caution">
    <text evidence="2">The sequence shown here is derived from an EMBL/GenBank/DDBJ whole genome shotgun (WGS) entry which is preliminary data.</text>
</comment>
<dbReference type="EMBL" id="SPLM01000001">
    <property type="protein sequence ID" value="TMW69610.1"/>
    <property type="molecule type" value="Genomic_DNA"/>
</dbReference>
<protein>
    <submittedName>
        <fullName evidence="2">Uncharacterized protein</fullName>
    </submittedName>
</protein>
<evidence type="ECO:0000313" key="2">
    <source>
        <dbReference type="EMBL" id="TMW69610.1"/>
    </source>
</evidence>
<organism evidence="2 3">
    <name type="scientific">Pythium oligandrum</name>
    <name type="common">Mycoparasitic fungus</name>
    <dbReference type="NCBI Taxonomy" id="41045"/>
    <lineage>
        <taxon>Eukaryota</taxon>
        <taxon>Sar</taxon>
        <taxon>Stramenopiles</taxon>
        <taxon>Oomycota</taxon>
        <taxon>Peronosporomycetes</taxon>
        <taxon>Pythiales</taxon>
        <taxon>Pythiaceae</taxon>
        <taxon>Pythium</taxon>
    </lineage>
</organism>
<dbReference type="Proteomes" id="UP000794436">
    <property type="component" value="Unassembled WGS sequence"/>
</dbReference>
<keyword evidence="3" id="KW-1185">Reference proteome</keyword>
<proteinExistence type="predicted"/>
<sequence>MVFTKFVTFKAGAVAAMFAAGASASVADPVAHRSLRQEVPAATPTTPALTSECAGLGFYDCYYQENCHWNWGTKACDVGAITNPPEPTTPTPSACSGLGFYDCYYQDQCHWNWNTKACDEGKITNPPEPNSA</sequence>
<evidence type="ECO:0000256" key="1">
    <source>
        <dbReference type="SAM" id="SignalP"/>
    </source>
</evidence>
<evidence type="ECO:0000313" key="3">
    <source>
        <dbReference type="Proteomes" id="UP000794436"/>
    </source>
</evidence>
<feature type="signal peptide" evidence="1">
    <location>
        <begin position="1"/>
        <end position="24"/>
    </location>
</feature>
<keyword evidence="1" id="KW-0732">Signal</keyword>
<name>A0A8K1CU21_PYTOL</name>
<dbReference type="AlphaFoldDB" id="A0A8K1CU21"/>
<gene>
    <name evidence="2" type="ORF">Poli38472_001766</name>
</gene>
<accession>A0A8K1CU21</accession>
<reference evidence="2" key="1">
    <citation type="submission" date="2019-03" db="EMBL/GenBank/DDBJ databases">
        <title>Long read genome sequence of the mycoparasitic Pythium oligandrum ATCC 38472 isolated from sugarbeet rhizosphere.</title>
        <authorList>
            <person name="Gaulin E."/>
        </authorList>
    </citation>
    <scope>NUCLEOTIDE SEQUENCE</scope>
    <source>
        <strain evidence="2">ATCC 38472_TT</strain>
    </source>
</reference>